<gene>
    <name evidence="2" type="ORF">MCUN1_000572</name>
</gene>
<name>A0AAF0ERF9_9BASI</name>
<keyword evidence="3" id="KW-1185">Reference proteome</keyword>
<keyword evidence="1" id="KW-0812">Transmembrane</keyword>
<keyword evidence="1" id="KW-0472">Membrane</keyword>
<evidence type="ECO:0000256" key="1">
    <source>
        <dbReference type="SAM" id="Phobius"/>
    </source>
</evidence>
<keyword evidence="1" id="KW-1133">Transmembrane helix</keyword>
<accession>A0AAF0ERF9</accession>
<proteinExistence type="predicted"/>
<reference evidence="2" key="1">
    <citation type="submission" date="2023-03" db="EMBL/GenBank/DDBJ databases">
        <title>Mating type loci evolution in Malassezia.</title>
        <authorList>
            <person name="Coelho M.A."/>
        </authorList>
    </citation>
    <scope>NUCLEOTIDE SEQUENCE</scope>
    <source>
        <strain evidence="2">CBS 11721</strain>
    </source>
</reference>
<protein>
    <submittedName>
        <fullName evidence="2">Uncharacterized protein</fullName>
    </submittedName>
</protein>
<dbReference type="AlphaFoldDB" id="A0AAF0ERF9"/>
<evidence type="ECO:0000313" key="2">
    <source>
        <dbReference type="EMBL" id="WFD33755.1"/>
    </source>
</evidence>
<organism evidence="2 3">
    <name type="scientific">Malassezia cuniculi</name>
    <dbReference type="NCBI Taxonomy" id="948313"/>
    <lineage>
        <taxon>Eukaryota</taxon>
        <taxon>Fungi</taxon>
        <taxon>Dikarya</taxon>
        <taxon>Basidiomycota</taxon>
        <taxon>Ustilaginomycotina</taxon>
        <taxon>Malasseziomycetes</taxon>
        <taxon>Malasseziales</taxon>
        <taxon>Malasseziaceae</taxon>
        <taxon>Malassezia</taxon>
    </lineage>
</organism>
<feature type="transmembrane region" description="Helical" evidence="1">
    <location>
        <begin position="12"/>
        <end position="33"/>
    </location>
</feature>
<sequence>MATTTELIHSEALGKIAAVPLVATVLAFIISVINAHPILERTYKFGDAVVAKTIQTAQPVINLVTPQLKYIDNTAANVIGYVERKFPYPFQIKPAEIAQYVESQKQYGVNVYEGYKSTVEKTYDNHVVVPTRELLKQVGAKYDKLQSDSVPLQKANATIASIYEQLNGTVQEINKRAQSEVTEQKKKIEPLTNRLFSDLDNLHKFALSLPTEGQKRIEPIIVTFNDTYKELYKEALQSNGPINERVGNLVNYLREKTIPALKNVVFTQIDDAQKGVKSVAQSVVDNANAATEAVTNKASEATKAATDKASEVTGAVTGKANEIYEATTTKAGEAIDAVTPKSK</sequence>
<dbReference type="EMBL" id="CP119877">
    <property type="protein sequence ID" value="WFD33755.1"/>
    <property type="molecule type" value="Genomic_DNA"/>
</dbReference>
<dbReference type="Proteomes" id="UP001219933">
    <property type="component" value="Chromosome 1"/>
</dbReference>
<evidence type="ECO:0000313" key="3">
    <source>
        <dbReference type="Proteomes" id="UP001219933"/>
    </source>
</evidence>
<dbReference type="SUPFAM" id="SSF58113">
    <property type="entry name" value="Apolipoprotein A-I"/>
    <property type="match status" value="1"/>
</dbReference>